<evidence type="ECO:0000256" key="9">
    <source>
        <dbReference type="ARBA" id="ARBA00023136"/>
    </source>
</evidence>
<keyword evidence="2" id="KW-1003">Cell membrane</keyword>
<evidence type="ECO:0000313" key="13">
    <source>
        <dbReference type="Ensembl" id="ENSMODP00000043844.1"/>
    </source>
</evidence>
<dbReference type="GO" id="GO:0007156">
    <property type="term" value="P:homophilic cell adhesion via plasma membrane adhesion molecules"/>
    <property type="evidence" value="ECO:0007669"/>
    <property type="project" value="InterPro"/>
</dbReference>
<dbReference type="GO" id="GO:0005509">
    <property type="term" value="F:calcium ion binding"/>
    <property type="evidence" value="ECO:0007669"/>
    <property type="project" value="UniProtKB-UniRule"/>
</dbReference>
<dbReference type="InterPro" id="IPR015919">
    <property type="entry name" value="Cadherin-like_sf"/>
</dbReference>
<feature type="domain" description="Cadherin" evidence="12">
    <location>
        <begin position="92"/>
        <end position="196"/>
    </location>
</feature>
<reference evidence="13" key="3">
    <citation type="submission" date="2025-09" db="UniProtKB">
        <authorList>
            <consortium name="Ensembl"/>
        </authorList>
    </citation>
    <scope>IDENTIFICATION</scope>
</reference>
<dbReference type="GO" id="GO:0005886">
    <property type="term" value="C:plasma membrane"/>
    <property type="evidence" value="ECO:0007669"/>
    <property type="project" value="UniProtKB-SubCell"/>
</dbReference>
<evidence type="ECO:0000259" key="12">
    <source>
        <dbReference type="PROSITE" id="PS50268"/>
    </source>
</evidence>
<dbReference type="Ensembl" id="ENSMODT00000070805.1">
    <property type="protein sequence ID" value="ENSMODP00000043844.1"/>
    <property type="gene ID" value="ENSMODG00000043427.1"/>
</dbReference>
<dbReference type="PANTHER" id="PTHR24028">
    <property type="entry name" value="CADHERIN-87A"/>
    <property type="match status" value="1"/>
</dbReference>
<dbReference type="InParanoid" id="A0A5F8G8U7"/>
<sequence length="247" mass="27221">QFISLNFKPRKETDLGLNIRINSNPYFSLRVKDNPDGSKYPEMVVEKSLDREIQSSHHLILTAVDGGDPIRSGTAQIRIRVTDANDNPPVFSQDVYRASVSENLPPGSSVLQVTATDKDEGVNAKITFSFTSIAKDASHKFRLDPTTGEIIIKETLDFEETKVYTMDVKAKDAGSLVAQCKVVLEVRDENDNVPEITLTSLSNPIPEDTVSGTVIALIKTDDRDTGENGEIVCSGRRCSPIRKRKAL</sequence>
<evidence type="ECO:0000256" key="3">
    <source>
        <dbReference type="ARBA" id="ARBA00022692"/>
    </source>
</evidence>
<keyword evidence="3" id="KW-0812">Transmembrane</keyword>
<comment type="subcellular location">
    <subcellularLocation>
        <location evidence="1">Cell membrane</location>
        <topology evidence="1">Single-pass type I membrane protein</topology>
    </subcellularLocation>
</comment>
<keyword evidence="14" id="KW-1185">Reference proteome</keyword>
<dbReference type="Bgee" id="ENSMODG00000043427">
    <property type="expression patterns" value="Expressed in heart and 9 other cell types or tissues"/>
</dbReference>
<feature type="domain" description="Cadherin" evidence="12">
    <location>
        <begin position="26"/>
        <end position="91"/>
    </location>
</feature>
<dbReference type="InterPro" id="IPR002126">
    <property type="entry name" value="Cadherin-like_dom"/>
</dbReference>
<dbReference type="CDD" id="cd11304">
    <property type="entry name" value="Cadherin_repeat"/>
    <property type="match status" value="3"/>
</dbReference>
<evidence type="ECO:0000256" key="6">
    <source>
        <dbReference type="ARBA" id="ARBA00022837"/>
    </source>
</evidence>
<dbReference type="AlphaFoldDB" id="A0A5F8G8U7"/>
<dbReference type="Pfam" id="PF00028">
    <property type="entry name" value="Cadherin"/>
    <property type="match status" value="1"/>
</dbReference>
<keyword evidence="8" id="KW-1133">Transmembrane helix</keyword>
<dbReference type="PRINTS" id="PR00205">
    <property type="entry name" value="CADHERIN"/>
</dbReference>
<evidence type="ECO:0000256" key="7">
    <source>
        <dbReference type="ARBA" id="ARBA00022889"/>
    </source>
</evidence>
<dbReference type="FunFam" id="2.60.40.60:FF:000007">
    <property type="entry name" value="Protocadherin alpha 2"/>
    <property type="match status" value="1"/>
</dbReference>
<evidence type="ECO:0000256" key="1">
    <source>
        <dbReference type="ARBA" id="ARBA00004251"/>
    </source>
</evidence>
<reference evidence="13 14" key="1">
    <citation type="journal article" date="2007" name="Nature">
        <title>Genome of the marsupial Monodelphis domestica reveals innovation in non-coding sequences.</title>
        <authorList>
            <person name="Mikkelsen T.S."/>
            <person name="Wakefield M.J."/>
            <person name="Aken B."/>
            <person name="Amemiya C.T."/>
            <person name="Chang J.L."/>
            <person name="Duke S."/>
            <person name="Garber M."/>
            <person name="Gentles A.J."/>
            <person name="Goodstadt L."/>
            <person name="Heger A."/>
            <person name="Jurka J."/>
            <person name="Kamal M."/>
            <person name="Mauceli E."/>
            <person name="Searle S.M."/>
            <person name="Sharpe T."/>
            <person name="Baker M.L."/>
            <person name="Batzer M.A."/>
            <person name="Benos P.V."/>
            <person name="Belov K."/>
            <person name="Clamp M."/>
            <person name="Cook A."/>
            <person name="Cuff J."/>
            <person name="Das R."/>
            <person name="Davidow L."/>
            <person name="Deakin J.E."/>
            <person name="Fazzari M.J."/>
            <person name="Glass J.L."/>
            <person name="Grabherr M."/>
            <person name="Greally J.M."/>
            <person name="Gu W."/>
            <person name="Hore T.A."/>
            <person name="Huttley G.A."/>
            <person name="Kleber M."/>
            <person name="Jirtle R.L."/>
            <person name="Koina E."/>
            <person name="Lee J.T."/>
            <person name="Mahony S."/>
            <person name="Marra M.A."/>
            <person name="Miller R.D."/>
            <person name="Nicholls R.D."/>
            <person name="Oda M."/>
            <person name="Papenfuss A.T."/>
            <person name="Parra Z.E."/>
            <person name="Pollock D.D."/>
            <person name="Ray D.A."/>
            <person name="Schein J.E."/>
            <person name="Speed T.P."/>
            <person name="Thompson K."/>
            <person name="VandeBerg J.L."/>
            <person name="Wade C.M."/>
            <person name="Walker J.A."/>
            <person name="Waters P.D."/>
            <person name="Webber C."/>
            <person name="Weidman J.R."/>
            <person name="Xie X."/>
            <person name="Zody M.C."/>
            <person name="Baldwin J."/>
            <person name="Abdouelleil A."/>
            <person name="Abdulkadir J."/>
            <person name="Abebe A."/>
            <person name="Abera B."/>
            <person name="Abreu J."/>
            <person name="Acer S.C."/>
            <person name="Aftuck L."/>
            <person name="Alexander A."/>
            <person name="An P."/>
            <person name="Anderson E."/>
            <person name="Anderson S."/>
            <person name="Arachi H."/>
            <person name="Azer M."/>
            <person name="Bachantsang P."/>
            <person name="Barry A."/>
            <person name="Bayul T."/>
            <person name="Berlin A."/>
            <person name="Bessette D."/>
            <person name="Bloom T."/>
            <person name="Bloom T."/>
            <person name="Boguslavskiy L."/>
            <person name="Bonnet C."/>
            <person name="Boukhgalter B."/>
            <person name="Bourzgui I."/>
            <person name="Brown A."/>
            <person name="Cahill P."/>
            <person name="Channer S."/>
            <person name="Cheshatsang Y."/>
            <person name="Chuda L."/>
            <person name="Citroen M."/>
            <person name="Collymore A."/>
            <person name="Cooke P."/>
            <person name="Costello M."/>
            <person name="D'Aco K."/>
            <person name="Daza R."/>
            <person name="De Haan G."/>
            <person name="DeGray S."/>
            <person name="DeMaso C."/>
            <person name="Dhargay N."/>
            <person name="Dooley K."/>
            <person name="Dooley E."/>
            <person name="Doricent M."/>
            <person name="Dorje P."/>
            <person name="Dorjee K."/>
            <person name="Dupes A."/>
            <person name="Elong R."/>
            <person name="Falk J."/>
            <person name="Farina A."/>
            <person name="Faro S."/>
            <person name="Ferguson D."/>
            <person name="Fisher S."/>
            <person name="Foley C.D."/>
            <person name="Franke A."/>
            <person name="Friedrich D."/>
            <person name="Gadbois L."/>
            <person name="Gearin G."/>
            <person name="Gearin C.R."/>
            <person name="Giannoukos G."/>
            <person name="Goode T."/>
            <person name="Graham J."/>
            <person name="Grandbois E."/>
            <person name="Grewal S."/>
            <person name="Gyaltsen K."/>
            <person name="Hafez N."/>
            <person name="Hagos B."/>
            <person name="Hall J."/>
            <person name="Henson C."/>
            <person name="Hollinger A."/>
            <person name="Honan T."/>
            <person name="Huard M.D."/>
            <person name="Hughes L."/>
            <person name="Hurhula B."/>
            <person name="Husby M.E."/>
            <person name="Kamat A."/>
            <person name="Kanga B."/>
            <person name="Kashin S."/>
            <person name="Khazanovich D."/>
            <person name="Kisner P."/>
            <person name="Lance K."/>
            <person name="Lara M."/>
            <person name="Lee W."/>
            <person name="Lennon N."/>
            <person name="Letendre F."/>
            <person name="LeVine R."/>
            <person name="Lipovsky A."/>
            <person name="Liu X."/>
            <person name="Liu J."/>
            <person name="Liu S."/>
            <person name="Lokyitsang T."/>
            <person name="Lokyitsang Y."/>
            <person name="Lubonja R."/>
            <person name="Lui A."/>
            <person name="MacDonald P."/>
            <person name="Magnisalis V."/>
            <person name="Maru K."/>
            <person name="Matthews C."/>
            <person name="McCusker W."/>
            <person name="McDonough S."/>
            <person name="Mehta T."/>
            <person name="Meldrim J."/>
            <person name="Meneus L."/>
            <person name="Mihai O."/>
            <person name="Mihalev A."/>
            <person name="Mihova T."/>
            <person name="Mittelman R."/>
            <person name="Mlenga V."/>
            <person name="Montmayeur A."/>
            <person name="Mulrain L."/>
            <person name="Navidi A."/>
            <person name="Naylor J."/>
            <person name="Negash T."/>
            <person name="Nguyen T."/>
            <person name="Nguyen N."/>
            <person name="Nicol R."/>
            <person name="Norbu C."/>
            <person name="Norbu N."/>
            <person name="Novod N."/>
            <person name="O'Neill B."/>
            <person name="Osman S."/>
            <person name="Markiewicz E."/>
            <person name="Oyono O.L."/>
            <person name="Patti C."/>
            <person name="Phunkhang P."/>
            <person name="Pierre F."/>
            <person name="Priest M."/>
            <person name="Raghuraman S."/>
            <person name="Rege F."/>
            <person name="Reyes R."/>
            <person name="Rise C."/>
            <person name="Rogov P."/>
            <person name="Ross K."/>
            <person name="Ryan E."/>
            <person name="Settipalli S."/>
            <person name="Shea T."/>
            <person name="Sherpa N."/>
            <person name="Shi L."/>
            <person name="Shih D."/>
            <person name="Sparrow T."/>
            <person name="Spaulding J."/>
            <person name="Stalker J."/>
            <person name="Stange-Thomann N."/>
            <person name="Stavropoulos S."/>
            <person name="Stone C."/>
            <person name="Strader C."/>
            <person name="Tesfaye S."/>
            <person name="Thomson T."/>
            <person name="Thoulutsang Y."/>
            <person name="Thoulutsang D."/>
            <person name="Topham K."/>
            <person name="Topping I."/>
            <person name="Tsamla T."/>
            <person name="Vassiliev H."/>
            <person name="Vo A."/>
            <person name="Wangchuk T."/>
            <person name="Wangdi T."/>
            <person name="Weiand M."/>
            <person name="Wilkinson J."/>
            <person name="Wilson A."/>
            <person name="Yadav S."/>
            <person name="Young G."/>
            <person name="Yu Q."/>
            <person name="Zembek L."/>
            <person name="Zhong D."/>
            <person name="Zimmer A."/>
            <person name="Zwirko Z."/>
            <person name="Jaffe D.B."/>
            <person name="Alvarez P."/>
            <person name="Brockman W."/>
            <person name="Butler J."/>
            <person name="Chin C."/>
            <person name="Gnerre S."/>
            <person name="MacCallum I."/>
            <person name="Graves J.A."/>
            <person name="Ponting C.P."/>
            <person name="Breen M."/>
            <person name="Samollow P.B."/>
            <person name="Lander E.S."/>
            <person name="Lindblad-Toh K."/>
        </authorList>
    </citation>
    <scope>NUCLEOTIDE SEQUENCE [LARGE SCALE GENOMIC DNA]</scope>
</reference>
<dbReference type="PANTHER" id="PTHR24028:SF73">
    <property type="entry name" value="PROTOCADHERIN GAMMA-B3-RELATED"/>
    <property type="match status" value="1"/>
</dbReference>
<dbReference type="InterPro" id="IPR050174">
    <property type="entry name" value="Protocadherin/Cadherin-CA"/>
</dbReference>
<evidence type="ECO:0000313" key="14">
    <source>
        <dbReference type="Proteomes" id="UP000002280"/>
    </source>
</evidence>
<dbReference type="SUPFAM" id="SSF49313">
    <property type="entry name" value="Cadherin-like"/>
    <property type="match status" value="3"/>
</dbReference>
<keyword evidence="5" id="KW-0677">Repeat</keyword>
<reference evidence="13" key="2">
    <citation type="submission" date="2025-08" db="UniProtKB">
        <authorList>
            <consortium name="Ensembl"/>
        </authorList>
    </citation>
    <scope>IDENTIFICATION</scope>
</reference>
<dbReference type="GeneTree" id="ENSGT00940000156683"/>
<dbReference type="PROSITE" id="PS00232">
    <property type="entry name" value="CADHERIN_1"/>
    <property type="match status" value="2"/>
</dbReference>
<proteinExistence type="predicted"/>
<evidence type="ECO:0000256" key="10">
    <source>
        <dbReference type="ARBA" id="ARBA00023180"/>
    </source>
</evidence>
<dbReference type="Proteomes" id="UP000002280">
    <property type="component" value="Chromosome 1"/>
</dbReference>
<evidence type="ECO:0000256" key="2">
    <source>
        <dbReference type="ARBA" id="ARBA00022475"/>
    </source>
</evidence>
<keyword evidence="9" id="KW-0472">Membrane</keyword>
<protein>
    <recommendedName>
        <fullName evidence="12">Cadherin domain-containing protein</fullName>
    </recommendedName>
</protein>
<keyword evidence="4" id="KW-0732">Signal</keyword>
<evidence type="ECO:0000256" key="5">
    <source>
        <dbReference type="ARBA" id="ARBA00022737"/>
    </source>
</evidence>
<evidence type="ECO:0000256" key="4">
    <source>
        <dbReference type="ARBA" id="ARBA00022729"/>
    </source>
</evidence>
<keyword evidence="7" id="KW-0130">Cell adhesion</keyword>
<keyword evidence="6 11" id="KW-0106">Calcium</keyword>
<dbReference type="OMA" id="VAQCKVV"/>
<accession>A0A5F8G8U7</accession>
<dbReference type="InterPro" id="IPR020894">
    <property type="entry name" value="Cadherin_CS"/>
</dbReference>
<name>A0A5F8G8U7_MONDO</name>
<dbReference type="SMART" id="SM00112">
    <property type="entry name" value="CA"/>
    <property type="match status" value="2"/>
</dbReference>
<evidence type="ECO:0000256" key="8">
    <source>
        <dbReference type="ARBA" id="ARBA00022989"/>
    </source>
</evidence>
<evidence type="ECO:0000256" key="11">
    <source>
        <dbReference type="PROSITE-ProRule" id="PRU00043"/>
    </source>
</evidence>
<organism evidence="13 14">
    <name type="scientific">Monodelphis domestica</name>
    <name type="common">Gray short-tailed opossum</name>
    <dbReference type="NCBI Taxonomy" id="13616"/>
    <lineage>
        <taxon>Eukaryota</taxon>
        <taxon>Metazoa</taxon>
        <taxon>Chordata</taxon>
        <taxon>Craniata</taxon>
        <taxon>Vertebrata</taxon>
        <taxon>Euteleostomi</taxon>
        <taxon>Mammalia</taxon>
        <taxon>Metatheria</taxon>
        <taxon>Didelphimorphia</taxon>
        <taxon>Didelphidae</taxon>
        <taxon>Monodelphis</taxon>
    </lineage>
</organism>
<keyword evidence="10" id="KW-0325">Glycoprotein</keyword>
<dbReference type="FunFam" id="2.60.40.60:FF:000002">
    <property type="entry name" value="Protocadherin alpha 2"/>
    <property type="match status" value="1"/>
</dbReference>
<dbReference type="PROSITE" id="PS50268">
    <property type="entry name" value="CADHERIN_2"/>
    <property type="match status" value="2"/>
</dbReference>
<dbReference type="Gene3D" id="2.60.40.60">
    <property type="entry name" value="Cadherins"/>
    <property type="match status" value="3"/>
</dbReference>